<evidence type="ECO:0000313" key="1">
    <source>
        <dbReference type="EMBL" id="TNV72938.1"/>
    </source>
</evidence>
<name>A0A8J8NDF0_HALGN</name>
<protein>
    <submittedName>
        <fullName evidence="1">Uncharacterized protein</fullName>
    </submittedName>
</protein>
<keyword evidence="2" id="KW-1185">Reference proteome</keyword>
<accession>A0A8J8NDF0</accession>
<comment type="caution">
    <text evidence="1">The sequence shown here is derived from an EMBL/GenBank/DDBJ whole genome shotgun (WGS) entry which is preliminary data.</text>
</comment>
<organism evidence="1 2">
    <name type="scientific">Halteria grandinella</name>
    <dbReference type="NCBI Taxonomy" id="5974"/>
    <lineage>
        <taxon>Eukaryota</taxon>
        <taxon>Sar</taxon>
        <taxon>Alveolata</taxon>
        <taxon>Ciliophora</taxon>
        <taxon>Intramacronucleata</taxon>
        <taxon>Spirotrichea</taxon>
        <taxon>Stichotrichia</taxon>
        <taxon>Sporadotrichida</taxon>
        <taxon>Halteriidae</taxon>
        <taxon>Halteria</taxon>
    </lineage>
</organism>
<dbReference type="EMBL" id="RRYP01020380">
    <property type="protein sequence ID" value="TNV72938.1"/>
    <property type="molecule type" value="Genomic_DNA"/>
</dbReference>
<sequence>MSNNIINVSPPVDIDPHLRSVCPLYARQTQAQLASILRHAHYPQSHKCRSVNAPEFNTRLDFAKQYSLEQLHLGQRNRGND</sequence>
<dbReference type="Proteomes" id="UP000785679">
    <property type="component" value="Unassembled WGS sequence"/>
</dbReference>
<proteinExistence type="predicted"/>
<dbReference type="AlphaFoldDB" id="A0A8J8NDF0"/>
<evidence type="ECO:0000313" key="2">
    <source>
        <dbReference type="Proteomes" id="UP000785679"/>
    </source>
</evidence>
<gene>
    <name evidence="1" type="ORF">FGO68_gene3887</name>
</gene>
<reference evidence="1" key="1">
    <citation type="submission" date="2019-06" db="EMBL/GenBank/DDBJ databases">
        <authorList>
            <person name="Zheng W."/>
        </authorList>
    </citation>
    <scope>NUCLEOTIDE SEQUENCE</scope>
    <source>
        <strain evidence="1">QDHG01</strain>
    </source>
</reference>